<name>A0A9N7Z617_PLEPL</name>
<keyword evidence="3" id="KW-0732">Signal</keyword>
<feature type="chain" id="PRO_5040402559" evidence="3">
    <location>
        <begin position="24"/>
        <end position="519"/>
    </location>
</feature>
<dbReference type="AlphaFoldDB" id="A0A9N7Z617"/>
<evidence type="ECO:0000256" key="2">
    <source>
        <dbReference type="ARBA" id="ARBA00022737"/>
    </source>
</evidence>
<evidence type="ECO:0000313" key="6">
    <source>
        <dbReference type="EMBL" id="CAB1450104.1"/>
    </source>
</evidence>
<gene>
    <name evidence="6" type="ORF">PLEPLA_LOCUS37793</name>
</gene>
<dbReference type="InterPro" id="IPR001304">
    <property type="entry name" value="C-type_lectin-like"/>
</dbReference>
<dbReference type="InterPro" id="IPR043159">
    <property type="entry name" value="Lectin_gal-bd_sf"/>
</dbReference>
<proteinExistence type="predicted"/>
<evidence type="ECO:0000259" key="5">
    <source>
        <dbReference type="PROSITE" id="PS50228"/>
    </source>
</evidence>
<feature type="domain" description="SUEL-type lectin" evidence="5">
    <location>
        <begin position="161"/>
        <end position="252"/>
    </location>
</feature>
<dbReference type="GO" id="GO:0030246">
    <property type="term" value="F:carbohydrate binding"/>
    <property type="evidence" value="ECO:0007669"/>
    <property type="project" value="UniProtKB-KW"/>
</dbReference>
<evidence type="ECO:0000256" key="3">
    <source>
        <dbReference type="SAM" id="SignalP"/>
    </source>
</evidence>
<dbReference type="PROSITE" id="PS50228">
    <property type="entry name" value="SUEL_LECTIN"/>
    <property type="match status" value="1"/>
</dbReference>
<dbReference type="InterPro" id="IPR016186">
    <property type="entry name" value="C-type_lectin-like/link_sf"/>
</dbReference>
<dbReference type="SMART" id="SM00034">
    <property type="entry name" value="CLECT"/>
    <property type="match status" value="1"/>
</dbReference>
<organism evidence="6 7">
    <name type="scientific">Pleuronectes platessa</name>
    <name type="common">European plaice</name>
    <dbReference type="NCBI Taxonomy" id="8262"/>
    <lineage>
        <taxon>Eukaryota</taxon>
        <taxon>Metazoa</taxon>
        <taxon>Chordata</taxon>
        <taxon>Craniata</taxon>
        <taxon>Vertebrata</taxon>
        <taxon>Euteleostomi</taxon>
        <taxon>Actinopterygii</taxon>
        <taxon>Neopterygii</taxon>
        <taxon>Teleostei</taxon>
        <taxon>Neoteleostei</taxon>
        <taxon>Acanthomorphata</taxon>
        <taxon>Carangaria</taxon>
        <taxon>Pleuronectiformes</taxon>
        <taxon>Pleuronectoidei</taxon>
        <taxon>Pleuronectidae</taxon>
        <taxon>Pleuronectes</taxon>
    </lineage>
</organism>
<dbReference type="Gene3D" id="2.60.120.740">
    <property type="match status" value="1"/>
</dbReference>
<keyword evidence="1" id="KW-0430">Lectin</keyword>
<dbReference type="Gene3D" id="3.10.100.10">
    <property type="entry name" value="Mannose-Binding Protein A, subunit A"/>
    <property type="match status" value="1"/>
</dbReference>
<dbReference type="PANTHER" id="PTHR46780">
    <property type="entry name" value="PROTEIN EVA-1"/>
    <property type="match status" value="1"/>
</dbReference>
<dbReference type="InterPro" id="IPR016187">
    <property type="entry name" value="CTDL_fold"/>
</dbReference>
<feature type="domain" description="C-type lectin" evidence="4">
    <location>
        <begin position="32"/>
        <end position="153"/>
    </location>
</feature>
<keyword evidence="2" id="KW-0677">Repeat</keyword>
<dbReference type="Pfam" id="PF02140">
    <property type="entry name" value="SUEL_Lectin"/>
    <property type="match status" value="1"/>
</dbReference>
<dbReference type="CDD" id="cd00037">
    <property type="entry name" value="CLECT"/>
    <property type="match status" value="1"/>
</dbReference>
<dbReference type="PROSITE" id="PS50041">
    <property type="entry name" value="C_TYPE_LECTIN_2"/>
    <property type="match status" value="1"/>
</dbReference>
<dbReference type="EMBL" id="CADEAL010004041">
    <property type="protein sequence ID" value="CAB1450104.1"/>
    <property type="molecule type" value="Genomic_DNA"/>
</dbReference>
<protein>
    <submittedName>
        <fullName evidence="6">Uncharacterized protein</fullName>
    </submittedName>
</protein>
<dbReference type="InterPro" id="IPR000922">
    <property type="entry name" value="Lectin_gal-bd_dom"/>
</dbReference>
<sequence>MCRAALELLVLVTLGCRSSAGDASCPEPQRAFQGSCFEFVAHHRSFVGAQAWCEESGGHLAFIPDENTQYFLQEHLDPQRDMWIGVARAASLNVQDSATAEGPLSWLDDSHITFSNWASSPEPGAACGHILKHSGFQWAATGDCDRKLSFMCQFESRRAIVCAGQTIALQCASGQVLVIDGGFYGRKNVHYCQSTTSTATTSSQQCGWVNVVESLTAHCQGRQVCHIAEAGKSFGEPCPPLGNYLSVDYHCEEGFTMTMNTSAAVFTDVTIIIKWLLTPSRGKPLCRLSTGDGHFLHVDSPVGLESRLIHRYTHPSTCVVAVDCTSGDMHVTSQKIITIMEPVTDIRVTRCYAGTQTFHATDCRALYGRAFQMQMAVKTGLNISYRIQSEETVFLGFFVVKGNVSHNISVTPEMVKQLGPGCHQLTISASNMVTFPEVSTELQVCILEQVAGLQASVLTDDCLHSSDIAVDVSLEQGAPALLLFSLTGDNSISFYETRDMNARKAIFHISHPIQGMEDQ</sequence>
<dbReference type="Pfam" id="PF00059">
    <property type="entry name" value="Lectin_C"/>
    <property type="match status" value="1"/>
</dbReference>
<dbReference type="SUPFAM" id="SSF56436">
    <property type="entry name" value="C-type lectin-like"/>
    <property type="match status" value="1"/>
</dbReference>
<comment type="caution">
    <text evidence="6">The sequence shown here is derived from an EMBL/GenBank/DDBJ whole genome shotgun (WGS) entry which is preliminary data.</text>
</comment>
<dbReference type="Proteomes" id="UP001153269">
    <property type="component" value="Unassembled WGS sequence"/>
</dbReference>
<evidence type="ECO:0000313" key="7">
    <source>
        <dbReference type="Proteomes" id="UP001153269"/>
    </source>
</evidence>
<keyword evidence="7" id="KW-1185">Reference proteome</keyword>
<reference evidence="6" key="1">
    <citation type="submission" date="2020-03" db="EMBL/GenBank/DDBJ databases">
        <authorList>
            <person name="Weist P."/>
        </authorList>
    </citation>
    <scope>NUCLEOTIDE SEQUENCE</scope>
</reference>
<feature type="signal peptide" evidence="3">
    <location>
        <begin position="1"/>
        <end position="23"/>
    </location>
</feature>
<accession>A0A9N7Z617</accession>
<evidence type="ECO:0000259" key="4">
    <source>
        <dbReference type="PROSITE" id="PS50041"/>
    </source>
</evidence>
<evidence type="ECO:0000256" key="1">
    <source>
        <dbReference type="ARBA" id="ARBA00022734"/>
    </source>
</evidence>